<keyword evidence="2" id="KW-1185">Reference proteome</keyword>
<evidence type="ECO:0000313" key="2">
    <source>
        <dbReference type="Proteomes" id="UP000004994"/>
    </source>
</evidence>
<dbReference type="AlphaFoldDB" id="A0A3Q7EPB8"/>
<dbReference type="Gramene" id="Solyc01g102637.1.1">
    <property type="protein sequence ID" value="Solyc01g102637.1.1"/>
    <property type="gene ID" value="Solyc01g102637.1"/>
</dbReference>
<accession>A0A3Q7EPB8</accession>
<sequence length="93" mass="10504">MIPCFLDSLGIYVGEFNFLMFLDWNLTVLLILFYNVCMILSPAFYNVFSVVKNCLCLILVLICKRSFSGTISSAFTTNQFEESKCVPGTSCFP</sequence>
<evidence type="ECO:0000313" key="1">
    <source>
        <dbReference type="EnsemblPlants" id="Solyc01g102637.1.1"/>
    </source>
</evidence>
<dbReference type="EnsemblPlants" id="Solyc01g102637.1.1">
    <property type="protein sequence ID" value="Solyc01g102637.1.1"/>
    <property type="gene ID" value="Solyc01g102637.1"/>
</dbReference>
<proteinExistence type="predicted"/>
<dbReference type="InParanoid" id="A0A3Q7EPB8"/>
<protein>
    <submittedName>
        <fullName evidence="1">Uncharacterized protein</fullName>
    </submittedName>
</protein>
<reference evidence="1" key="1">
    <citation type="journal article" date="2012" name="Nature">
        <title>The tomato genome sequence provides insights into fleshy fruit evolution.</title>
        <authorList>
            <consortium name="Tomato Genome Consortium"/>
        </authorList>
    </citation>
    <scope>NUCLEOTIDE SEQUENCE [LARGE SCALE GENOMIC DNA]</scope>
    <source>
        <strain evidence="1">cv. Heinz 1706</strain>
    </source>
</reference>
<dbReference type="Proteomes" id="UP000004994">
    <property type="component" value="Chromosome 1"/>
</dbReference>
<reference evidence="1" key="2">
    <citation type="submission" date="2019-01" db="UniProtKB">
        <authorList>
            <consortium name="EnsemblPlants"/>
        </authorList>
    </citation>
    <scope>IDENTIFICATION</scope>
    <source>
        <strain evidence="1">cv. Heinz 1706</strain>
    </source>
</reference>
<organism evidence="1">
    <name type="scientific">Solanum lycopersicum</name>
    <name type="common">Tomato</name>
    <name type="synonym">Lycopersicon esculentum</name>
    <dbReference type="NCBI Taxonomy" id="4081"/>
    <lineage>
        <taxon>Eukaryota</taxon>
        <taxon>Viridiplantae</taxon>
        <taxon>Streptophyta</taxon>
        <taxon>Embryophyta</taxon>
        <taxon>Tracheophyta</taxon>
        <taxon>Spermatophyta</taxon>
        <taxon>Magnoliopsida</taxon>
        <taxon>eudicotyledons</taxon>
        <taxon>Gunneridae</taxon>
        <taxon>Pentapetalae</taxon>
        <taxon>asterids</taxon>
        <taxon>lamiids</taxon>
        <taxon>Solanales</taxon>
        <taxon>Solanaceae</taxon>
        <taxon>Solanoideae</taxon>
        <taxon>Solaneae</taxon>
        <taxon>Solanum</taxon>
        <taxon>Solanum subgen. Lycopersicon</taxon>
    </lineage>
</organism>
<name>A0A3Q7EPB8_SOLLC</name>